<evidence type="ECO:0000256" key="1">
    <source>
        <dbReference type="SAM" id="MobiDB-lite"/>
    </source>
</evidence>
<feature type="compositionally biased region" description="Basic residues" evidence="1">
    <location>
        <begin position="93"/>
        <end position="109"/>
    </location>
</feature>
<accession>A0AAX1Q3P6</accession>
<evidence type="ECO:0000313" key="2">
    <source>
        <dbReference type="EMBL" id="RAS72740.1"/>
    </source>
</evidence>
<feature type="region of interest" description="Disordered" evidence="1">
    <location>
        <begin position="62"/>
        <end position="109"/>
    </location>
</feature>
<reference evidence="2 3" key="1">
    <citation type="submission" date="2016-03" db="EMBL/GenBank/DDBJ databases">
        <title>Comparison of Bacillus endophyticus and B. anthracis characteristics using whole genome sequence analysis and microbiological techniques.</title>
        <authorList>
            <person name="Lekota K.E."/>
            <person name="Mafofo J."/>
            <person name="Rees J."/>
            <person name="Muchadeyi F.C."/>
            <person name="Madoroba E."/>
            <person name="Van Heerden H."/>
        </authorList>
    </citation>
    <scope>NUCLEOTIDE SEQUENCE [LARGE SCALE GENOMIC DNA]</scope>
    <source>
        <strain evidence="2 3">3631_10C</strain>
    </source>
</reference>
<protein>
    <submittedName>
        <fullName evidence="2">Uncharacterized protein</fullName>
    </submittedName>
</protein>
<comment type="caution">
    <text evidence="2">The sequence shown here is derived from an EMBL/GenBank/DDBJ whole genome shotgun (WGS) entry which is preliminary data.</text>
</comment>
<sequence length="109" mass="12433">MYEYDYNYDGKDYCDDKHDEFKKVKYHCEEQEAPHKGERKYNDKKCNCITINIIYNHAETGGQISGDGGQNANQGGQIAKKGGQNANQDGVVVKKHDKKNKNAKVKKYV</sequence>
<dbReference type="Proteomes" id="UP000250174">
    <property type="component" value="Unassembled WGS sequence"/>
</dbReference>
<dbReference type="EMBL" id="LVYK01000058">
    <property type="protein sequence ID" value="RAS72740.1"/>
    <property type="molecule type" value="Genomic_DNA"/>
</dbReference>
<dbReference type="GeneID" id="72759371"/>
<dbReference type="AlphaFoldDB" id="A0AAX1Q3P6"/>
<organism evidence="2 3">
    <name type="scientific">Priestia endophytica</name>
    <dbReference type="NCBI Taxonomy" id="135735"/>
    <lineage>
        <taxon>Bacteria</taxon>
        <taxon>Bacillati</taxon>
        <taxon>Bacillota</taxon>
        <taxon>Bacilli</taxon>
        <taxon>Bacillales</taxon>
        <taxon>Bacillaceae</taxon>
        <taxon>Priestia</taxon>
    </lineage>
</organism>
<name>A0AAX1Q3P6_9BACI</name>
<gene>
    <name evidence="2" type="ORF">A3864_21595</name>
</gene>
<proteinExistence type="predicted"/>
<evidence type="ECO:0000313" key="3">
    <source>
        <dbReference type="Proteomes" id="UP000250174"/>
    </source>
</evidence>
<dbReference type="RefSeq" id="WP_113713864.1">
    <property type="nucleotide sequence ID" value="NZ_LVYK01000058.1"/>
</dbReference>